<comment type="caution">
    <text evidence="8">The sequence shown here is derived from an EMBL/GenBank/DDBJ whole genome shotgun (WGS) entry which is preliminary data.</text>
</comment>
<comment type="cofactor">
    <cofactor evidence="6">
        <name>[2Fe-2S] cluster</name>
        <dbReference type="ChEBI" id="CHEBI:190135"/>
    </cofactor>
</comment>
<dbReference type="EC" id="1.6.5.9" evidence="8"/>
<comment type="similarity">
    <text evidence="1">Belongs to the complex I 24 kDa subunit family.</text>
</comment>
<dbReference type="PANTHER" id="PTHR10371:SF3">
    <property type="entry name" value="NADH DEHYDROGENASE [UBIQUINONE] FLAVOPROTEIN 2, MITOCHONDRIAL"/>
    <property type="match status" value="1"/>
</dbReference>
<dbReference type="NCBIfam" id="TIGR01958">
    <property type="entry name" value="nuoE_fam"/>
    <property type="match status" value="1"/>
</dbReference>
<dbReference type="NCBIfam" id="NF005724">
    <property type="entry name" value="PRK07539.1-4"/>
    <property type="match status" value="1"/>
</dbReference>
<feature type="region of interest" description="Disordered" evidence="7">
    <location>
        <begin position="178"/>
        <end position="201"/>
    </location>
</feature>
<organism evidence="8 9">
    <name type="scientific">Mesorhizobium humile</name>
    <dbReference type="NCBI Taxonomy" id="3072313"/>
    <lineage>
        <taxon>Bacteria</taxon>
        <taxon>Pseudomonadati</taxon>
        <taxon>Pseudomonadota</taxon>
        <taxon>Alphaproteobacteria</taxon>
        <taxon>Hyphomicrobiales</taxon>
        <taxon>Phyllobacteriaceae</taxon>
        <taxon>Mesorhizobium</taxon>
    </lineage>
</organism>
<dbReference type="PROSITE" id="PS01099">
    <property type="entry name" value="COMPLEX1_24K"/>
    <property type="match status" value="1"/>
</dbReference>
<keyword evidence="4" id="KW-0408">Iron</keyword>
<evidence type="ECO:0000256" key="3">
    <source>
        <dbReference type="ARBA" id="ARBA00022723"/>
    </source>
</evidence>
<evidence type="ECO:0000256" key="1">
    <source>
        <dbReference type="ARBA" id="ARBA00010643"/>
    </source>
</evidence>
<name>A0ABU4YE24_9HYPH</name>
<dbReference type="InterPro" id="IPR036249">
    <property type="entry name" value="Thioredoxin-like_sf"/>
</dbReference>
<feature type="compositionally biased region" description="Low complexity" evidence="7">
    <location>
        <begin position="241"/>
        <end position="255"/>
    </location>
</feature>
<keyword evidence="3" id="KW-0479">Metal-binding</keyword>
<feature type="region of interest" description="Disordered" evidence="7">
    <location>
        <begin position="241"/>
        <end position="347"/>
    </location>
</feature>
<dbReference type="SUPFAM" id="SSF52833">
    <property type="entry name" value="Thioredoxin-like"/>
    <property type="match status" value="1"/>
</dbReference>
<dbReference type="InterPro" id="IPR041921">
    <property type="entry name" value="NuoE_N"/>
</dbReference>
<keyword evidence="2" id="KW-0001">2Fe-2S</keyword>
<evidence type="ECO:0000256" key="6">
    <source>
        <dbReference type="ARBA" id="ARBA00034078"/>
    </source>
</evidence>
<keyword evidence="5" id="KW-0411">Iron-sulfur</keyword>
<reference evidence="8 9" key="1">
    <citation type="submission" date="2023-08" db="EMBL/GenBank/DDBJ databases">
        <title>Implementing the SeqCode for naming new Mesorhizobium species isolated from Vachellia karroo root nodules.</title>
        <authorList>
            <person name="Van Lill M."/>
        </authorList>
    </citation>
    <scope>NUCLEOTIDE SEQUENCE [LARGE SCALE GENOMIC DNA]</scope>
    <source>
        <strain evidence="8 9">VK2B</strain>
    </source>
</reference>
<dbReference type="EMBL" id="JAVIIV010000002">
    <property type="protein sequence ID" value="MDX8484340.1"/>
    <property type="molecule type" value="Genomic_DNA"/>
</dbReference>
<proteinExistence type="inferred from homology"/>
<dbReference type="CDD" id="cd03064">
    <property type="entry name" value="TRX_Fd_NuoE"/>
    <property type="match status" value="1"/>
</dbReference>
<dbReference type="InterPro" id="IPR042128">
    <property type="entry name" value="NuoE_dom"/>
</dbReference>
<evidence type="ECO:0000256" key="2">
    <source>
        <dbReference type="ARBA" id="ARBA00022714"/>
    </source>
</evidence>
<dbReference type="RefSeq" id="WP_320295237.1">
    <property type="nucleotide sequence ID" value="NZ_JAVIIU010000004.1"/>
</dbReference>
<dbReference type="Gene3D" id="1.10.10.1590">
    <property type="entry name" value="NADH-quinone oxidoreductase subunit E"/>
    <property type="match status" value="1"/>
</dbReference>
<dbReference type="Gene3D" id="3.40.30.10">
    <property type="entry name" value="Glutaredoxin"/>
    <property type="match status" value="1"/>
</dbReference>
<dbReference type="Pfam" id="PF01257">
    <property type="entry name" value="2Fe-2S_thioredx"/>
    <property type="match status" value="1"/>
</dbReference>
<sequence>MSVRRLADASVQPASFAFNKANAAAAQQWIAKYPKGREQSAIIPLLMIAQEQEGWVTKAAIETISDMLGMPRIRGLEVATFYTQYQLNPVGTRAHIQVCGTTPCMLRGSEALMDVCRSKIHHDQFHTNDKGTLSWEEVECLGACVNAPMVMIFKDTFEDLTPERLAEIIDLYDAGKGAEVKPGPQNGRHGSEPAGGLKTLTSEKAILKSTRDKEAKAAAKAVKDAAAAAPAAVSAAVVSQAPAGPASGPVAPSKSAKPKTDAPETSPALATPSPVKVAPATEKAASVRAPRHSAANANQADPEVEAVSKPRSGPKTKAEPAAAFKAPETKQPAAKTVKPSLEDKNRPAGIERPAAVDDLKLISGVGPKIEGILHSLGIYTFAQVAAWKKAEREWVDGYLNFRGRIERDDWVKQAKALAKGGVAEYIRVFGKKPV</sequence>
<dbReference type="PANTHER" id="PTHR10371">
    <property type="entry name" value="NADH DEHYDROGENASE UBIQUINONE FLAVOPROTEIN 2, MITOCHONDRIAL"/>
    <property type="match status" value="1"/>
</dbReference>
<accession>A0ABU4YE24</accession>
<gene>
    <name evidence="8" type="ORF">RFM52_03980</name>
</gene>
<dbReference type="Proteomes" id="UP001280156">
    <property type="component" value="Unassembled WGS sequence"/>
</dbReference>
<evidence type="ECO:0000256" key="5">
    <source>
        <dbReference type="ARBA" id="ARBA00023014"/>
    </source>
</evidence>
<feature type="compositionally biased region" description="Low complexity" evidence="7">
    <location>
        <begin position="319"/>
        <end position="330"/>
    </location>
</feature>
<evidence type="ECO:0000313" key="9">
    <source>
        <dbReference type="Proteomes" id="UP001280156"/>
    </source>
</evidence>
<protein>
    <submittedName>
        <fullName evidence="8">NADH-quinone oxidoreductase subunit E</fullName>
        <ecNumber evidence="8">1.6.5.9</ecNumber>
    </submittedName>
</protein>
<dbReference type="GO" id="GO:0050136">
    <property type="term" value="F:NADH dehydrogenase (quinone) (non-electrogenic) activity"/>
    <property type="evidence" value="ECO:0007669"/>
    <property type="project" value="UniProtKB-EC"/>
</dbReference>
<evidence type="ECO:0000256" key="7">
    <source>
        <dbReference type="SAM" id="MobiDB-lite"/>
    </source>
</evidence>
<dbReference type="InterPro" id="IPR002023">
    <property type="entry name" value="NuoE-like"/>
</dbReference>
<keyword evidence="9" id="KW-1185">Reference proteome</keyword>
<evidence type="ECO:0000256" key="4">
    <source>
        <dbReference type="ARBA" id="ARBA00023004"/>
    </source>
</evidence>
<keyword evidence="8" id="KW-0560">Oxidoreductase</keyword>
<evidence type="ECO:0000313" key="8">
    <source>
        <dbReference type="EMBL" id="MDX8484340.1"/>
    </source>
</evidence>
<dbReference type="NCBIfam" id="NF009040">
    <property type="entry name" value="PRK12373.1"/>
    <property type="match status" value="1"/>
</dbReference>